<dbReference type="RefSeq" id="WP_353647679.1">
    <property type="nucleotide sequence ID" value="NZ_CP159218.1"/>
</dbReference>
<organism evidence="4">
    <name type="scientific">Nakamurella sp. A5-74</name>
    <dbReference type="NCBI Taxonomy" id="3158264"/>
    <lineage>
        <taxon>Bacteria</taxon>
        <taxon>Bacillati</taxon>
        <taxon>Actinomycetota</taxon>
        <taxon>Actinomycetes</taxon>
        <taxon>Nakamurellales</taxon>
        <taxon>Nakamurellaceae</taxon>
        <taxon>Nakamurella</taxon>
    </lineage>
</organism>
<dbReference type="InterPro" id="IPR050789">
    <property type="entry name" value="Diverse_Enzym_Activities"/>
</dbReference>
<sequence>MNEASTARSVDRRAALRWGFAGAAAAGLTMVGLGTATAEAGGVDNTTGRGGPGHGGPERDERLRPGSPRSVGLDPAVIAAALAKVRTYEVPRPDGTLLLPGAVGLYAHHARIVGTDVSGFARLYLDATQQLPPPERIPMRRSTIFDLASLSKLFTSIVAVQQIEAGRLDLSATVASYLPAFAANGKQDVTVEMLLTHTSGFTSWLPLYSKYPDVAARFQAVLDAPLANPAGSTYLYSDLNMISTQLVLQHLTGRTLDVLVHEGITRPLGMRDTMYNPPARLRHRIAATEFQAVSARGLVWGEVHDENAWSLGGVAGHAGVFSTADDLAVLAQTLINGGRYGRARILDEAGVALLATDRNQEFPSHAHGLGFEIDQPAYMGRLSGPNTVGHTGYTGTTITIDLAQRSFAIFLSNRVHPSRNNGSIQAVRAEFASGLADAR</sequence>
<dbReference type="PANTHER" id="PTHR43283:SF11">
    <property type="entry name" value="BETA-LACTAMASE-RELATED DOMAIN-CONTAINING PROTEIN"/>
    <property type="match status" value="1"/>
</dbReference>
<reference evidence="4" key="1">
    <citation type="submission" date="2024-05" db="EMBL/GenBank/DDBJ databases">
        <authorList>
            <person name="Cai S.Y."/>
            <person name="Jin L.M."/>
            <person name="Li H.R."/>
        </authorList>
    </citation>
    <scope>NUCLEOTIDE SEQUENCE</scope>
    <source>
        <strain evidence="4">A5-74</strain>
    </source>
</reference>
<protein>
    <submittedName>
        <fullName evidence="4">Serine hydrolase</fullName>
    </submittedName>
</protein>
<feature type="region of interest" description="Disordered" evidence="2">
    <location>
        <begin position="39"/>
        <end position="72"/>
    </location>
</feature>
<dbReference type="GO" id="GO:0016787">
    <property type="term" value="F:hydrolase activity"/>
    <property type="evidence" value="ECO:0007669"/>
    <property type="project" value="UniProtKB-KW"/>
</dbReference>
<dbReference type="InterPro" id="IPR001466">
    <property type="entry name" value="Beta-lactam-related"/>
</dbReference>
<dbReference type="InterPro" id="IPR006311">
    <property type="entry name" value="TAT_signal"/>
</dbReference>
<accession>A0AAU8DK67</accession>
<gene>
    <name evidence="4" type="ORF">ABLG96_12305</name>
</gene>
<proteinExistence type="predicted"/>
<keyword evidence="1 4" id="KW-0378">Hydrolase</keyword>
<feature type="domain" description="Beta-lactamase-related" evidence="3">
    <location>
        <begin position="136"/>
        <end position="420"/>
    </location>
</feature>
<evidence type="ECO:0000256" key="1">
    <source>
        <dbReference type="ARBA" id="ARBA00022801"/>
    </source>
</evidence>
<evidence type="ECO:0000259" key="3">
    <source>
        <dbReference type="Pfam" id="PF00144"/>
    </source>
</evidence>
<name>A0AAU8DK67_9ACTN</name>
<dbReference type="InterPro" id="IPR012338">
    <property type="entry name" value="Beta-lactam/transpept-like"/>
</dbReference>
<dbReference type="PANTHER" id="PTHR43283">
    <property type="entry name" value="BETA-LACTAMASE-RELATED"/>
    <property type="match status" value="1"/>
</dbReference>
<dbReference type="Gene3D" id="3.40.710.10">
    <property type="entry name" value="DD-peptidase/beta-lactamase superfamily"/>
    <property type="match status" value="1"/>
</dbReference>
<evidence type="ECO:0000313" key="4">
    <source>
        <dbReference type="EMBL" id="XCG62064.1"/>
    </source>
</evidence>
<dbReference type="Pfam" id="PF00144">
    <property type="entry name" value="Beta-lactamase"/>
    <property type="match status" value="1"/>
</dbReference>
<dbReference type="AlphaFoldDB" id="A0AAU8DK67"/>
<dbReference type="SUPFAM" id="SSF56601">
    <property type="entry name" value="beta-lactamase/transpeptidase-like"/>
    <property type="match status" value="1"/>
</dbReference>
<dbReference type="EMBL" id="CP159218">
    <property type="protein sequence ID" value="XCG62064.1"/>
    <property type="molecule type" value="Genomic_DNA"/>
</dbReference>
<dbReference type="PROSITE" id="PS51318">
    <property type="entry name" value="TAT"/>
    <property type="match status" value="1"/>
</dbReference>
<evidence type="ECO:0000256" key="2">
    <source>
        <dbReference type="SAM" id="MobiDB-lite"/>
    </source>
</evidence>